<dbReference type="STRING" id="1221500.ABE65_004750"/>
<keyword evidence="1" id="KW-0456">Lyase</keyword>
<dbReference type="GO" id="GO:0008684">
    <property type="term" value="F:2-oxopent-4-enoate hydratase activity"/>
    <property type="evidence" value="ECO:0007669"/>
    <property type="project" value="TreeGrafter"/>
</dbReference>
<dbReference type="PANTHER" id="PTHR30143">
    <property type="entry name" value="ACID HYDRATASE"/>
    <property type="match status" value="1"/>
</dbReference>
<gene>
    <name evidence="3" type="ORF">ABE65_004750</name>
</gene>
<dbReference type="AlphaFoldDB" id="A0A160IJI7"/>
<organism evidence="3 4">
    <name type="scientific">Fictibacillus phosphorivorans</name>
    <dbReference type="NCBI Taxonomy" id="1221500"/>
    <lineage>
        <taxon>Bacteria</taxon>
        <taxon>Bacillati</taxon>
        <taxon>Bacillota</taxon>
        <taxon>Bacilli</taxon>
        <taxon>Bacillales</taxon>
        <taxon>Fictibacillaceae</taxon>
        <taxon>Fictibacillus</taxon>
    </lineage>
</organism>
<dbReference type="Proteomes" id="UP000076623">
    <property type="component" value="Chromosome"/>
</dbReference>
<name>A0A160IJI7_9BACL</name>
<dbReference type="SUPFAM" id="SSF56529">
    <property type="entry name" value="FAH"/>
    <property type="match status" value="1"/>
</dbReference>
<feature type="domain" description="Fumarylacetoacetase-like C-terminal" evidence="2">
    <location>
        <begin position="105"/>
        <end position="259"/>
    </location>
</feature>
<protein>
    <submittedName>
        <fullName evidence="3">4-oxalocrotonate decarboxylase</fullName>
    </submittedName>
</protein>
<reference evidence="3 4" key="1">
    <citation type="submission" date="2016-04" db="EMBL/GenBank/DDBJ databases">
        <title>Complete genome sequence of Fictibacillus phosphorivorans G25-29, a strain toxic to nematodes.</title>
        <authorList>
            <person name="Zheng Z."/>
        </authorList>
    </citation>
    <scope>NUCLEOTIDE SEQUENCE [LARGE SCALE GENOMIC DNA]</scope>
    <source>
        <strain evidence="3 4">G25-29</strain>
    </source>
</reference>
<proteinExistence type="predicted"/>
<dbReference type="InterPro" id="IPR011234">
    <property type="entry name" value="Fumarylacetoacetase-like_C"/>
</dbReference>
<dbReference type="GO" id="GO:0005737">
    <property type="term" value="C:cytoplasm"/>
    <property type="evidence" value="ECO:0007669"/>
    <property type="project" value="TreeGrafter"/>
</dbReference>
<evidence type="ECO:0000259" key="2">
    <source>
        <dbReference type="Pfam" id="PF01557"/>
    </source>
</evidence>
<dbReference type="PANTHER" id="PTHR30143:SF0">
    <property type="entry name" value="2-KETO-4-PENTENOATE HYDRATASE"/>
    <property type="match status" value="1"/>
</dbReference>
<sequence length="266" mass="29293">MTVTNKTKVDLVDYLLRAESDVTEVVKITDQYPELSIEEAYDLQKKLIERRMEKTQTKRIGIKLGLTSKAKQEMMGIHEAIYGYLLSDMLAFEWEPLQQHRLIHPKAEPEIAFIMGEDLIGKDVTASDVMNAAKYVVAAIEVIDSRYKDFRFTLPDVVADNCSSAKLILGSKLVRPEELDLANIGMVMSKNGEMMTTGAGSAVLGHPAEAVAWAVQKLAERGEGLCKGDIVLSGALSEAIAFDMDDTIVAQFDGLGSVTLSSRYVK</sequence>
<accession>A0A160IJI7</accession>
<dbReference type="Gene3D" id="3.90.850.10">
    <property type="entry name" value="Fumarylacetoacetase-like, C-terminal domain"/>
    <property type="match status" value="1"/>
</dbReference>
<evidence type="ECO:0000313" key="3">
    <source>
        <dbReference type="EMBL" id="ANC76154.1"/>
    </source>
</evidence>
<evidence type="ECO:0000313" key="4">
    <source>
        <dbReference type="Proteomes" id="UP000076623"/>
    </source>
</evidence>
<dbReference type="KEGG" id="fpn:ABE65_004750"/>
<dbReference type="RefSeq" id="WP_066391906.1">
    <property type="nucleotide sequence ID" value="NZ_CP015378.1"/>
</dbReference>
<dbReference type="InterPro" id="IPR050772">
    <property type="entry name" value="Hydratase-Decarb/MhpD_sf"/>
</dbReference>
<dbReference type="InterPro" id="IPR036663">
    <property type="entry name" value="Fumarylacetoacetase_C_sf"/>
</dbReference>
<keyword evidence="4" id="KW-1185">Reference proteome</keyword>
<dbReference type="Pfam" id="PF01557">
    <property type="entry name" value="FAA_hydrolase"/>
    <property type="match status" value="1"/>
</dbReference>
<dbReference type="EMBL" id="CP015378">
    <property type="protein sequence ID" value="ANC76154.1"/>
    <property type="molecule type" value="Genomic_DNA"/>
</dbReference>
<evidence type="ECO:0000256" key="1">
    <source>
        <dbReference type="ARBA" id="ARBA00023239"/>
    </source>
</evidence>